<dbReference type="AlphaFoldDB" id="A0A8E2AQ34"/>
<protein>
    <submittedName>
        <fullName evidence="2">Uncharacterized protein</fullName>
    </submittedName>
</protein>
<organism evidence="2 3">
    <name type="scientific">Obba rivulosa</name>
    <dbReference type="NCBI Taxonomy" id="1052685"/>
    <lineage>
        <taxon>Eukaryota</taxon>
        <taxon>Fungi</taxon>
        <taxon>Dikarya</taxon>
        <taxon>Basidiomycota</taxon>
        <taxon>Agaricomycotina</taxon>
        <taxon>Agaricomycetes</taxon>
        <taxon>Polyporales</taxon>
        <taxon>Gelatoporiaceae</taxon>
        <taxon>Obba</taxon>
    </lineage>
</organism>
<feature type="region of interest" description="Disordered" evidence="1">
    <location>
        <begin position="261"/>
        <end position="284"/>
    </location>
</feature>
<evidence type="ECO:0000313" key="2">
    <source>
        <dbReference type="EMBL" id="OCH86285.1"/>
    </source>
</evidence>
<evidence type="ECO:0000256" key="1">
    <source>
        <dbReference type="SAM" id="MobiDB-lite"/>
    </source>
</evidence>
<dbReference type="Proteomes" id="UP000250043">
    <property type="component" value="Unassembled WGS sequence"/>
</dbReference>
<dbReference type="EMBL" id="KV722535">
    <property type="protein sequence ID" value="OCH86285.1"/>
    <property type="molecule type" value="Genomic_DNA"/>
</dbReference>
<sequence length="461" mass="49914">MSFYHGYYSCTFPLPDHNQWIDPPVLNDSSLPSCRPVELDNTAGVPQDLNLVIDQPRSSGHPGHNETQWLAQATRAMRHFQPSSPAPSTSCLDAQPSVQGCIDPRVLHFVAPSIATPDYVEPHSRTSVGPSAPQMQPQPRMSSHGSSMSLAVASHETAATCGPLGHRPRLSGASRTRRPARASRSAKPYDVVASAPRRTTRSMASAASFSSWSPTWSSSEASSSAGPSTPGHTTPYMEHPHVVKYGPTNGCMGHAGHSPEISNPPVLPSEATDSAFEERAPKRRRLAATSCAGLEGKERQTSPIQEAASLPQQHGDAQPAQVECQLVDPSTGVVCGASVTRGDEEAIEKHLATHTGPNGNLRALMTRLIAPTSGKLTTFLRCTWLHCTKQHVEMSLQSWERHVATLETHFALLYMCPIHDDTEKCKPKRKDSMRRHVKGVHIAHGAVLPPTWADELQPFIG</sequence>
<gene>
    <name evidence="2" type="ORF">OBBRIDRAFT_838281</name>
</gene>
<proteinExistence type="predicted"/>
<name>A0A8E2AQ34_9APHY</name>
<feature type="compositionally biased region" description="Polar residues" evidence="1">
    <location>
        <begin position="125"/>
        <end position="149"/>
    </location>
</feature>
<reference evidence="2 3" key="1">
    <citation type="submission" date="2016-07" db="EMBL/GenBank/DDBJ databases">
        <title>Draft genome of the white-rot fungus Obba rivulosa 3A-2.</title>
        <authorList>
            <consortium name="DOE Joint Genome Institute"/>
            <person name="Miettinen O."/>
            <person name="Riley R."/>
            <person name="Acob R."/>
            <person name="Barry K."/>
            <person name="Cullen D."/>
            <person name="De Vries R."/>
            <person name="Hainaut M."/>
            <person name="Hatakka A."/>
            <person name="Henrissat B."/>
            <person name="Hilden K."/>
            <person name="Kuo R."/>
            <person name="Labutti K."/>
            <person name="Lipzen A."/>
            <person name="Makela M.R."/>
            <person name="Sandor L."/>
            <person name="Spatafora J.W."/>
            <person name="Grigoriev I.V."/>
            <person name="Hibbett D.S."/>
        </authorList>
    </citation>
    <scope>NUCLEOTIDE SEQUENCE [LARGE SCALE GENOMIC DNA]</scope>
    <source>
        <strain evidence="2 3">3A-2</strain>
    </source>
</reference>
<feature type="region of interest" description="Disordered" evidence="1">
    <location>
        <begin position="118"/>
        <end position="235"/>
    </location>
</feature>
<evidence type="ECO:0000313" key="3">
    <source>
        <dbReference type="Proteomes" id="UP000250043"/>
    </source>
</evidence>
<feature type="compositionally biased region" description="Low complexity" evidence="1">
    <location>
        <begin position="193"/>
        <end position="230"/>
    </location>
</feature>
<accession>A0A8E2AQ34</accession>
<keyword evidence="3" id="KW-1185">Reference proteome</keyword>